<protein>
    <submittedName>
        <fullName evidence="5">Acyl-CoA thioesterase 2</fullName>
        <ecNumber evidence="5">3.1.2.-</ecNumber>
    </submittedName>
</protein>
<dbReference type="CDD" id="cd00556">
    <property type="entry name" value="Thioesterase_II"/>
    <property type="match status" value="1"/>
</dbReference>
<dbReference type="Proteomes" id="UP000252182">
    <property type="component" value="Chromosome"/>
</dbReference>
<evidence type="ECO:0000313" key="5">
    <source>
        <dbReference type="EMBL" id="AXF86171.1"/>
    </source>
</evidence>
<dbReference type="PANTHER" id="PTHR11066:SF34">
    <property type="entry name" value="ACYL-COENZYME A THIOESTERASE 8"/>
    <property type="match status" value="1"/>
</dbReference>
<evidence type="ECO:0000313" key="6">
    <source>
        <dbReference type="Proteomes" id="UP000252182"/>
    </source>
</evidence>
<dbReference type="KEGG" id="hyf:DTO96_101912"/>
<dbReference type="GO" id="GO:0006637">
    <property type="term" value="P:acyl-CoA metabolic process"/>
    <property type="evidence" value="ECO:0007669"/>
    <property type="project" value="InterPro"/>
</dbReference>
<sequence length="315" mass="34768">MARSDFYKPHPHAINLLGNGLTPPSSGIDQRIPQSILPIERITMHFNDFIQHIRNNPSDSLHRISSEWGQGRAIFGGVMGAVMYTAMRRDIPVDRCILSFMVSFISPLAADTDFIVDTQTLRAGKNSIQIEGRIIQNGQTVATALALFGTLRESSIDVSARPAPHVPTPESLPALPYIPNVVPEFTRKMDYRWAFGHLPFSGTTAREMGGWVRLQNETIGRDITDVDAHLIALIDAWPPATLPLINRPAPASTMTWHISFIQPSPTTGAPTDTDWLLYRADIDHAASGYGQIRAHIWNQTGELLALSSQTVAVFD</sequence>
<dbReference type="RefSeq" id="WP_114563278.1">
    <property type="nucleotide sequence ID" value="NZ_CP031124.1"/>
</dbReference>
<keyword evidence="6" id="KW-1185">Reference proteome</keyword>
<name>A0A345DCT3_9BURK</name>
<dbReference type="Pfam" id="PF13622">
    <property type="entry name" value="4HBT_3"/>
    <property type="match status" value="1"/>
</dbReference>
<evidence type="ECO:0000256" key="2">
    <source>
        <dbReference type="ARBA" id="ARBA00022801"/>
    </source>
</evidence>
<dbReference type="InterPro" id="IPR029069">
    <property type="entry name" value="HotDog_dom_sf"/>
</dbReference>
<dbReference type="GO" id="GO:0005829">
    <property type="term" value="C:cytosol"/>
    <property type="evidence" value="ECO:0007669"/>
    <property type="project" value="TreeGrafter"/>
</dbReference>
<dbReference type="OrthoDB" id="4370297at2"/>
<dbReference type="Pfam" id="PF20789">
    <property type="entry name" value="4HBT_3C"/>
    <property type="match status" value="1"/>
</dbReference>
<gene>
    <name evidence="5" type="primary">tesB</name>
    <name evidence="5" type="ORF">DTO96_101912</name>
</gene>
<comment type="similarity">
    <text evidence="1">Belongs to the C/M/P thioester hydrolase family.</text>
</comment>
<feature type="domain" description="Acyl-CoA thioesterase-like N-terminal HotDog" evidence="3">
    <location>
        <begin position="65"/>
        <end position="149"/>
    </location>
</feature>
<dbReference type="PANTHER" id="PTHR11066">
    <property type="entry name" value="ACYL-COA THIOESTERASE"/>
    <property type="match status" value="1"/>
</dbReference>
<dbReference type="AlphaFoldDB" id="A0A345DCT3"/>
<evidence type="ECO:0000259" key="3">
    <source>
        <dbReference type="Pfam" id="PF13622"/>
    </source>
</evidence>
<dbReference type="InterPro" id="IPR042171">
    <property type="entry name" value="Acyl-CoA_hotdog"/>
</dbReference>
<organism evidence="5 6">
    <name type="scientific">Ephemeroptericola cinctiostellae</name>
    <dbReference type="NCBI Taxonomy" id="2268024"/>
    <lineage>
        <taxon>Bacteria</taxon>
        <taxon>Pseudomonadati</taxon>
        <taxon>Pseudomonadota</taxon>
        <taxon>Betaproteobacteria</taxon>
        <taxon>Burkholderiales</taxon>
        <taxon>Burkholderiaceae</taxon>
        <taxon>Ephemeroptericola</taxon>
    </lineage>
</organism>
<dbReference type="InterPro" id="IPR049449">
    <property type="entry name" value="TesB_ACOT8-like_N"/>
</dbReference>
<reference evidence="6" key="1">
    <citation type="submission" date="2018-07" db="EMBL/GenBank/DDBJ databases">
        <authorList>
            <person name="Kim H."/>
        </authorList>
    </citation>
    <scope>NUCLEOTIDE SEQUENCE [LARGE SCALE GENOMIC DNA]</scope>
    <source>
        <strain evidence="6">F02</strain>
    </source>
</reference>
<dbReference type="InterPro" id="IPR049450">
    <property type="entry name" value="ACOT8-like_C"/>
</dbReference>
<dbReference type="GO" id="GO:0009062">
    <property type="term" value="P:fatty acid catabolic process"/>
    <property type="evidence" value="ECO:0007669"/>
    <property type="project" value="TreeGrafter"/>
</dbReference>
<dbReference type="SUPFAM" id="SSF54637">
    <property type="entry name" value="Thioesterase/thiol ester dehydrase-isomerase"/>
    <property type="match status" value="2"/>
</dbReference>
<feature type="domain" description="Acyl-CoA thioesterase-like C-terminal" evidence="4">
    <location>
        <begin position="169"/>
        <end position="313"/>
    </location>
</feature>
<dbReference type="EMBL" id="CP031124">
    <property type="protein sequence ID" value="AXF86171.1"/>
    <property type="molecule type" value="Genomic_DNA"/>
</dbReference>
<dbReference type="GO" id="GO:0047617">
    <property type="term" value="F:fatty acyl-CoA hydrolase activity"/>
    <property type="evidence" value="ECO:0007669"/>
    <property type="project" value="InterPro"/>
</dbReference>
<dbReference type="InterPro" id="IPR003703">
    <property type="entry name" value="Acyl_CoA_thio"/>
</dbReference>
<dbReference type="Gene3D" id="2.40.160.210">
    <property type="entry name" value="Acyl-CoA thioesterase, double hotdog domain"/>
    <property type="match status" value="1"/>
</dbReference>
<evidence type="ECO:0000256" key="1">
    <source>
        <dbReference type="ARBA" id="ARBA00006538"/>
    </source>
</evidence>
<keyword evidence="2 5" id="KW-0378">Hydrolase</keyword>
<accession>A0A345DCT3</accession>
<evidence type="ECO:0000259" key="4">
    <source>
        <dbReference type="Pfam" id="PF20789"/>
    </source>
</evidence>
<dbReference type="EC" id="3.1.2.-" evidence="5"/>
<proteinExistence type="inferred from homology"/>